<dbReference type="GO" id="GO:0016020">
    <property type="term" value="C:membrane"/>
    <property type="evidence" value="ECO:0007669"/>
    <property type="project" value="UniProtKB-SubCell"/>
</dbReference>
<evidence type="ECO:0000313" key="7">
    <source>
        <dbReference type="Proteomes" id="UP000005632"/>
    </source>
</evidence>
<evidence type="ECO:0000313" key="6">
    <source>
        <dbReference type="EMBL" id="AEV28464.1"/>
    </source>
</evidence>
<dbReference type="SUPFAM" id="SSF81340">
    <property type="entry name" value="Clc chloride channel"/>
    <property type="match status" value="1"/>
</dbReference>
<protein>
    <submittedName>
        <fullName evidence="6">Chloride channel protein EriC</fullName>
    </submittedName>
</protein>
<dbReference type="RefSeq" id="WP_014269313.1">
    <property type="nucleotide sequence ID" value="NC_016633.1"/>
</dbReference>
<evidence type="ECO:0000256" key="3">
    <source>
        <dbReference type="ARBA" id="ARBA00022989"/>
    </source>
</evidence>
<feature type="transmembrane region" description="Helical" evidence="5">
    <location>
        <begin position="248"/>
        <end position="269"/>
    </location>
</feature>
<feature type="transmembrane region" description="Helical" evidence="5">
    <location>
        <begin position="170"/>
        <end position="195"/>
    </location>
</feature>
<feature type="transmembrane region" description="Helical" evidence="5">
    <location>
        <begin position="388"/>
        <end position="418"/>
    </location>
</feature>
<feature type="transmembrane region" description="Helical" evidence="5">
    <location>
        <begin position="327"/>
        <end position="349"/>
    </location>
</feature>
<dbReference type="EMBL" id="CP003155">
    <property type="protein sequence ID" value="AEV28464.1"/>
    <property type="molecule type" value="Genomic_DNA"/>
</dbReference>
<dbReference type="KEGG" id="sgp:SpiGrapes_0622"/>
<evidence type="ECO:0000256" key="5">
    <source>
        <dbReference type="SAM" id="Phobius"/>
    </source>
</evidence>
<feature type="transmembrane region" description="Helical" evidence="5">
    <location>
        <begin position="46"/>
        <end position="65"/>
    </location>
</feature>
<dbReference type="HOGENOM" id="CLU_015263_1_1_12"/>
<keyword evidence="2 5" id="KW-0812">Transmembrane</keyword>
<dbReference type="Gene3D" id="1.10.3080.10">
    <property type="entry name" value="Clc chloride channel"/>
    <property type="match status" value="1"/>
</dbReference>
<dbReference type="AlphaFoldDB" id="G8QXV9"/>
<dbReference type="InterPro" id="IPR001807">
    <property type="entry name" value="ClC"/>
</dbReference>
<reference evidence="6 7" key="1">
    <citation type="submission" date="2011-11" db="EMBL/GenBank/DDBJ databases">
        <title>Complete sequence of Spirochaeta sp. grapes.</title>
        <authorList>
            <consortium name="US DOE Joint Genome Institute"/>
            <person name="Lucas S."/>
            <person name="Han J."/>
            <person name="Lapidus A."/>
            <person name="Cheng J.-F."/>
            <person name="Goodwin L."/>
            <person name="Pitluck S."/>
            <person name="Peters L."/>
            <person name="Ovchinnikova G."/>
            <person name="Munk A.C."/>
            <person name="Detter J.C."/>
            <person name="Han C."/>
            <person name="Tapia R."/>
            <person name="Land M."/>
            <person name="Hauser L."/>
            <person name="Kyrpides N."/>
            <person name="Ivanova N."/>
            <person name="Pagani I."/>
            <person name="Ritalahtilisa K."/>
            <person name="Loeffler F."/>
            <person name="Woyke T."/>
        </authorList>
    </citation>
    <scope>NUCLEOTIDE SEQUENCE [LARGE SCALE GENOMIC DNA]</scope>
    <source>
        <strain evidence="7">ATCC BAA-1885 / DSM 22778 / Grapes</strain>
    </source>
</reference>
<dbReference type="GO" id="GO:0015108">
    <property type="term" value="F:chloride transmembrane transporter activity"/>
    <property type="evidence" value="ECO:0007669"/>
    <property type="project" value="InterPro"/>
</dbReference>
<keyword evidence="4 5" id="KW-0472">Membrane</keyword>
<evidence type="ECO:0000256" key="1">
    <source>
        <dbReference type="ARBA" id="ARBA00004141"/>
    </source>
</evidence>
<dbReference type="PANTHER" id="PTHR43427">
    <property type="entry name" value="CHLORIDE CHANNEL PROTEIN CLC-E"/>
    <property type="match status" value="1"/>
</dbReference>
<feature type="transmembrane region" description="Helical" evidence="5">
    <location>
        <begin position="281"/>
        <end position="307"/>
    </location>
</feature>
<dbReference type="PRINTS" id="PR00762">
    <property type="entry name" value="CLCHANNEL"/>
</dbReference>
<dbReference type="STRING" id="158190.SpiGrapes_0622"/>
<dbReference type="Proteomes" id="UP000005632">
    <property type="component" value="Chromosome"/>
</dbReference>
<name>G8QXV9_SPHPG</name>
<evidence type="ECO:0000256" key="2">
    <source>
        <dbReference type="ARBA" id="ARBA00022692"/>
    </source>
</evidence>
<dbReference type="InterPro" id="IPR014743">
    <property type="entry name" value="Cl-channel_core"/>
</dbReference>
<keyword evidence="7" id="KW-1185">Reference proteome</keyword>
<feature type="transmembrane region" description="Helical" evidence="5">
    <location>
        <begin position="207"/>
        <end position="228"/>
    </location>
</feature>
<keyword evidence="3 5" id="KW-1133">Transmembrane helix</keyword>
<organism evidence="6 7">
    <name type="scientific">Sphaerochaeta pleomorpha (strain ATCC BAA-1885 / DSM 22778 / Grapes)</name>
    <dbReference type="NCBI Taxonomy" id="158190"/>
    <lineage>
        <taxon>Bacteria</taxon>
        <taxon>Pseudomonadati</taxon>
        <taxon>Spirochaetota</taxon>
        <taxon>Spirochaetia</taxon>
        <taxon>Spirochaetales</taxon>
        <taxon>Sphaerochaetaceae</taxon>
        <taxon>Sphaerochaeta</taxon>
    </lineage>
</organism>
<dbReference type="PANTHER" id="PTHR43427:SF12">
    <property type="entry name" value="CHLORIDE TRANSPORTER"/>
    <property type="match status" value="1"/>
</dbReference>
<proteinExistence type="predicted"/>
<gene>
    <name evidence="6" type="ordered locus">SpiGrapes_0622</name>
</gene>
<comment type="subcellular location">
    <subcellularLocation>
        <location evidence="1">Membrane</location>
        <topology evidence="1">Multi-pass membrane protein</topology>
    </subcellularLocation>
</comment>
<dbReference type="InterPro" id="IPR050368">
    <property type="entry name" value="ClC-type_chloride_channel"/>
</dbReference>
<sequence>MKIPVPVKSGSIFPWIIRSLLLGCTVGPVIALLTKTVEAATFLRMANPKLLFAIPLGAITTAFLYQKVGPYLKDGSNQVMSMINQGIVDIAHPTSIAYQGDYENHSNKISTKMAPLLLLNTFITHLVGASGGKEGVGVQLGASLGSYLDSLENLLFPQNNTQLKTNKKGVWLISGAGSAFAALFNAPIAGTLFGLQFSSPRVNRTDAILPCFLSSCTACFVSQALHIHTLTPIQAESFPTTVRSLACLTVLSIAVGLTSRLFCFLVHLVKQALKAISPNPILQALICGTLLLCASIGIYLATGSVAYNGLSSSLLTEASLGTSSKAAPLLKLLLTTLTIGSGFVGGEVIPIMVIGSTTGSLFAHYLSLPFSAMAMFGAMGMLSGATKLPFACFVLGLELFGYGDPLTLFFVCCVAYIASGKPGIYENQIAPVSIDESWEV</sequence>
<dbReference type="OrthoDB" id="9767361at2"/>
<feature type="transmembrane region" description="Helical" evidence="5">
    <location>
        <begin position="12"/>
        <end position="34"/>
    </location>
</feature>
<feature type="transmembrane region" description="Helical" evidence="5">
    <location>
        <begin position="361"/>
        <end position="382"/>
    </location>
</feature>
<dbReference type="eggNOG" id="COG0038">
    <property type="taxonomic scope" value="Bacteria"/>
</dbReference>
<evidence type="ECO:0000256" key="4">
    <source>
        <dbReference type="ARBA" id="ARBA00023136"/>
    </source>
</evidence>
<dbReference type="Pfam" id="PF00654">
    <property type="entry name" value="Voltage_CLC"/>
    <property type="match status" value="1"/>
</dbReference>
<accession>G8QXV9</accession>